<evidence type="ECO:0000313" key="1">
    <source>
        <dbReference type="EMBL" id="MFC4099421.1"/>
    </source>
</evidence>
<reference evidence="2" key="1">
    <citation type="journal article" date="2019" name="Int. J. Syst. Evol. Microbiol.">
        <title>The Global Catalogue of Microorganisms (GCM) 10K type strain sequencing project: providing services to taxonomists for standard genome sequencing and annotation.</title>
        <authorList>
            <consortium name="The Broad Institute Genomics Platform"/>
            <consortium name="The Broad Institute Genome Sequencing Center for Infectious Disease"/>
            <person name="Wu L."/>
            <person name="Ma J."/>
        </authorList>
    </citation>
    <scope>NUCLEOTIDE SEQUENCE [LARGE SCALE GENOMIC DNA]</scope>
    <source>
        <strain evidence="2">IBRC-M 10987</strain>
    </source>
</reference>
<comment type="caution">
    <text evidence="1">The sequence shown here is derived from an EMBL/GenBank/DDBJ whole genome shotgun (WGS) entry which is preliminary data.</text>
</comment>
<gene>
    <name evidence="1" type="ORF">ACFOZ8_07080</name>
</gene>
<organism evidence="1 2">
    <name type="scientific">Paenibacillus xanthanilyticus</name>
    <dbReference type="NCBI Taxonomy" id="1783531"/>
    <lineage>
        <taxon>Bacteria</taxon>
        <taxon>Bacillati</taxon>
        <taxon>Bacillota</taxon>
        <taxon>Bacilli</taxon>
        <taxon>Bacillales</taxon>
        <taxon>Paenibacillaceae</taxon>
        <taxon>Paenibacillus</taxon>
    </lineage>
</organism>
<evidence type="ECO:0000313" key="2">
    <source>
        <dbReference type="Proteomes" id="UP001595715"/>
    </source>
</evidence>
<dbReference type="Proteomes" id="UP001595715">
    <property type="component" value="Unassembled WGS sequence"/>
</dbReference>
<accession>A0ABV8K072</accession>
<keyword evidence="2" id="KW-1185">Reference proteome</keyword>
<protein>
    <submittedName>
        <fullName evidence="1">Uncharacterized protein</fullName>
    </submittedName>
</protein>
<dbReference type="RefSeq" id="WP_377718107.1">
    <property type="nucleotide sequence ID" value="NZ_JBHSAM010000017.1"/>
</dbReference>
<name>A0ABV8K072_9BACL</name>
<dbReference type="EMBL" id="JBHSAM010000017">
    <property type="protein sequence ID" value="MFC4099421.1"/>
    <property type="molecule type" value="Genomic_DNA"/>
</dbReference>
<sequence length="432" mass="50451">MAKPYKGSHAFQYMKLNNRNFDATYPVSVDYSFLHDLLQIERSYDQDEVMLFRRNSHPMRKYHVTEMSIRLLMTISRRFNTEGALTGVSTHQLYQLMNDEYEDAGSKEQFYAEIRKFIDLGLLSTNRNGIISEWRLEAYKRRTGRFVLFSPVVFTKAFTDLPLSAQKLYLYIISRNGDKMNTEFKEFLGDGSWIYTLTHKNRPAQIRETLQSLAALEPQPGQPLFTKTAVSKDTSGRWSLCCVPNPVYHVRHEANRHYRSVPKAKVPYSRTVGRLRMLLHAFRIGDLEQLDNGQTFLRLAQLMHNRGMKVLRFAAKRLRELFDSRELFSVDPVLVLEKELEDRTFQRFIEVAQSTGVYAFVAGEETDYALARPYQFYRAVKACFTLRQFKTACQRAIRLLQTENVVLRAGGEFYLEEFLISRFARADKQVHA</sequence>
<proteinExistence type="predicted"/>